<organism evidence="1 2">
    <name type="scientific">Portunus trituberculatus</name>
    <name type="common">Swimming crab</name>
    <name type="synonym">Neptunus trituberculatus</name>
    <dbReference type="NCBI Taxonomy" id="210409"/>
    <lineage>
        <taxon>Eukaryota</taxon>
        <taxon>Metazoa</taxon>
        <taxon>Ecdysozoa</taxon>
        <taxon>Arthropoda</taxon>
        <taxon>Crustacea</taxon>
        <taxon>Multicrustacea</taxon>
        <taxon>Malacostraca</taxon>
        <taxon>Eumalacostraca</taxon>
        <taxon>Eucarida</taxon>
        <taxon>Decapoda</taxon>
        <taxon>Pleocyemata</taxon>
        <taxon>Brachyura</taxon>
        <taxon>Eubrachyura</taxon>
        <taxon>Portunoidea</taxon>
        <taxon>Portunidae</taxon>
        <taxon>Portuninae</taxon>
        <taxon>Portunus</taxon>
    </lineage>
</organism>
<protein>
    <submittedName>
        <fullName evidence="1">Uncharacterized protein</fullName>
    </submittedName>
</protein>
<dbReference type="Proteomes" id="UP000324222">
    <property type="component" value="Unassembled WGS sequence"/>
</dbReference>
<reference evidence="1 2" key="1">
    <citation type="submission" date="2019-05" db="EMBL/GenBank/DDBJ databases">
        <title>Another draft genome of Portunus trituberculatus and its Hox gene families provides insights of decapod evolution.</title>
        <authorList>
            <person name="Jeong J.-H."/>
            <person name="Song I."/>
            <person name="Kim S."/>
            <person name="Choi T."/>
            <person name="Kim D."/>
            <person name="Ryu S."/>
            <person name="Kim W."/>
        </authorList>
    </citation>
    <scope>NUCLEOTIDE SEQUENCE [LARGE SCALE GENOMIC DNA]</scope>
    <source>
        <tissue evidence="1">Muscle</tissue>
    </source>
</reference>
<gene>
    <name evidence="1" type="ORF">E2C01_068406</name>
</gene>
<evidence type="ECO:0000313" key="1">
    <source>
        <dbReference type="EMBL" id="MPC74061.1"/>
    </source>
</evidence>
<keyword evidence="2" id="KW-1185">Reference proteome</keyword>
<evidence type="ECO:0000313" key="2">
    <source>
        <dbReference type="Proteomes" id="UP000324222"/>
    </source>
</evidence>
<proteinExistence type="predicted"/>
<accession>A0A5B7HMB3</accession>
<dbReference type="EMBL" id="VSRR010038156">
    <property type="protein sequence ID" value="MPC74061.1"/>
    <property type="molecule type" value="Genomic_DNA"/>
</dbReference>
<dbReference type="AlphaFoldDB" id="A0A5B7HMB3"/>
<sequence>MSKMGYFGVLQILCNKTQICRQNKLFV</sequence>
<comment type="caution">
    <text evidence="1">The sequence shown here is derived from an EMBL/GenBank/DDBJ whole genome shotgun (WGS) entry which is preliminary data.</text>
</comment>
<name>A0A5B7HMB3_PORTR</name>